<dbReference type="Pfam" id="PF05235">
    <property type="entry name" value="CHAD"/>
    <property type="match status" value="1"/>
</dbReference>
<dbReference type="InterPro" id="IPR007899">
    <property type="entry name" value="CHAD_dom"/>
</dbReference>
<evidence type="ECO:0000259" key="1">
    <source>
        <dbReference type="SMART" id="SM00880"/>
    </source>
</evidence>
<sequence length="259" mass="29368">MLTREKQYNYLIKRWLLIRRHLMAYSASGNQESLHRVRVEIKKIKALLQFSGSTGGRKIAPAQPRALRKMFRRAGKIRDAGIHLQLMQQYHITDAAFSAGETQAIEQLSAAFREDVAHFDKRLRQTFRKLLGALRPVRKRDVRRWLSRKVGAIAGMVASPGTDQLHPARKEVKSLIYFLGMLPGRLSRRSKINVSYLDQLQEAIGKWHDLDITVSLVASRNPGGSKIISKLEKARDRAGAAVYAMSAGFEKRVFANAHL</sequence>
<proteinExistence type="predicted"/>
<reference evidence="2 3" key="1">
    <citation type="submission" date="2024-03" db="EMBL/GenBank/DDBJ databases">
        <title>Chitinophaga caseinilytica sp. nov., a casein hydrolysing bacterium isolated from forest soil.</title>
        <authorList>
            <person name="Lee D.S."/>
            <person name="Han D.M."/>
            <person name="Baek J.H."/>
            <person name="Choi D.G."/>
            <person name="Jeon J.H."/>
            <person name="Jeon C.O."/>
        </authorList>
    </citation>
    <scope>NUCLEOTIDE SEQUENCE [LARGE SCALE GENOMIC DNA]</scope>
    <source>
        <strain evidence="2 3">KACC 19118</strain>
    </source>
</reference>
<dbReference type="Proteomes" id="UP001449657">
    <property type="component" value="Chromosome"/>
</dbReference>
<protein>
    <submittedName>
        <fullName evidence="2">CHAD domain-containing protein</fullName>
    </submittedName>
</protein>
<name>A0ABZ2Z1W2_9BACT</name>
<dbReference type="PANTHER" id="PTHR39339:SF1">
    <property type="entry name" value="CHAD DOMAIN-CONTAINING PROTEIN"/>
    <property type="match status" value="1"/>
</dbReference>
<dbReference type="InterPro" id="IPR038186">
    <property type="entry name" value="CHAD_dom_sf"/>
</dbReference>
<dbReference type="Gene3D" id="1.40.20.10">
    <property type="entry name" value="CHAD domain"/>
    <property type="match status" value="1"/>
</dbReference>
<keyword evidence="3" id="KW-1185">Reference proteome</keyword>
<evidence type="ECO:0000313" key="2">
    <source>
        <dbReference type="EMBL" id="WZN45588.1"/>
    </source>
</evidence>
<gene>
    <name evidence="2" type="ORF">WJU22_22060</name>
</gene>
<feature type="domain" description="CHAD" evidence="1">
    <location>
        <begin position="10"/>
        <end position="249"/>
    </location>
</feature>
<dbReference type="PANTHER" id="PTHR39339">
    <property type="entry name" value="SLR1444 PROTEIN"/>
    <property type="match status" value="1"/>
</dbReference>
<dbReference type="SMART" id="SM00880">
    <property type="entry name" value="CHAD"/>
    <property type="match status" value="1"/>
</dbReference>
<accession>A0ABZ2Z1W2</accession>
<dbReference type="RefSeq" id="WP_341840340.1">
    <property type="nucleotide sequence ID" value="NZ_CP149792.1"/>
</dbReference>
<organism evidence="2 3">
    <name type="scientific">Chitinophaga caseinilytica</name>
    <dbReference type="NCBI Taxonomy" id="2267521"/>
    <lineage>
        <taxon>Bacteria</taxon>
        <taxon>Pseudomonadati</taxon>
        <taxon>Bacteroidota</taxon>
        <taxon>Chitinophagia</taxon>
        <taxon>Chitinophagales</taxon>
        <taxon>Chitinophagaceae</taxon>
        <taxon>Chitinophaga</taxon>
    </lineage>
</organism>
<evidence type="ECO:0000313" key="3">
    <source>
        <dbReference type="Proteomes" id="UP001449657"/>
    </source>
</evidence>
<dbReference type="EMBL" id="CP150096">
    <property type="protein sequence ID" value="WZN45588.1"/>
    <property type="molecule type" value="Genomic_DNA"/>
</dbReference>